<dbReference type="Proteomes" id="UP001142648">
    <property type="component" value="Unassembled WGS sequence"/>
</dbReference>
<sequence length="134" mass="14823">MSAEKGLQNWHRVLEGGNQPEDLAAIIREDAVFHSPVVHTPQRGRALVVAYLAAAGVVLNTDKFHYMREFSGGDNALLEFVTELDGIHINGVDIITFDDDGMIADFKVMVRPLKAINKVWEMMGAQLERSVSTS</sequence>
<dbReference type="RefSeq" id="WP_259960623.1">
    <property type="nucleotide sequence ID" value="NZ_JAOAMV010000001.1"/>
</dbReference>
<evidence type="ECO:0000313" key="2">
    <source>
        <dbReference type="EMBL" id="MCT2557869.1"/>
    </source>
</evidence>
<dbReference type="Pfam" id="PF12680">
    <property type="entry name" value="SnoaL_2"/>
    <property type="match status" value="1"/>
</dbReference>
<organism evidence="2 3">
    <name type="scientific">Tsuneonella litorea</name>
    <dbReference type="NCBI Taxonomy" id="2976475"/>
    <lineage>
        <taxon>Bacteria</taxon>
        <taxon>Pseudomonadati</taxon>
        <taxon>Pseudomonadota</taxon>
        <taxon>Alphaproteobacteria</taxon>
        <taxon>Sphingomonadales</taxon>
        <taxon>Erythrobacteraceae</taxon>
        <taxon>Tsuneonella</taxon>
    </lineage>
</organism>
<keyword evidence="3" id="KW-1185">Reference proteome</keyword>
<dbReference type="Gene3D" id="3.10.450.50">
    <property type="match status" value="1"/>
</dbReference>
<evidence type="ECO:0000259" key="1">
    <source>
        <dbReference type="Pfam" id="PF12680"/>
    </source>
</evidence>
<feature type="domain" description="SnoaL-like" evidence="1">
    <location>
        <begin position="8"/>
        <end position="105"/>
    </location>
</feature>
<dbReference type="SUPFAM" id="SSF54427">
    <property type="entry name" value="NTF2-like"/>
    <property type="match status" value="1"/>
</dbReference>
<dbReference type="InterPro" id="IPR037401">
    <property type="entry name" value="SnoaL-like"/>
</dbReference>
<comment type="caution">
    <text evidence="2">The sequence shown here is derived from an EMBL/GenBank/DDBJ whole genome shotgun (WGS) entry which is preliminary data.</text>
</comment>
<dbReference type="InterPro" id="IPR032710">
    <property type="entry name" value="NTF2-like_dom_sf"/>
</dbReference>
<dbReference type="EMBL" id="JAOAMV010000001">
    <property type="protein sequence ID" value="MCT2557869.1"/>
    <property type="molecule type" value="Genomic_DNA"/>
</dbReference>
<evidence type="ECO:0000313" key="3">
    <source>
        <dbReference type="Proteomes" id="UP001142648"/>
    </source>
</evidence>
<accession>A0A9X3AK37</accession>
<protein>
    <submittedName>
        <fullName evidence="2">Nuclear transport factor 2 family protein</fullName>
    </submittedName>
</protein>
<reference evidence="2" key="1">
    <citation type="submission" date="2022-09" db="EMBL/GenBank/DDBJ databases">
        <title>The genome sequence of Tsuneonella sp. YG55.</title>
        <authorList>
            <person name="Liu Y."/>
        </authorList>
    </citation>
    <scope>NUCLEOTIDE SEQUENCE</scope>
    <source>
        <strain evidence="2">YG55</strain>
    </source>
</reference>
<name>A0A9X3AK37_9SPHN</name>
<proteinExistence type="predicted"/>
<gene>
    <name evidence="2" type="ORF">N0B51_02615</name>
</gene>
<dbReference type="AlphaFoldDB" id="A0A9X3AK37"/>